<dbReference type="AlphaFoldDB" id="A0AAV3YZ98"/>
<sequence length="146" mass="16540">MLDISSVYTTPTDGSFVHLETLYQIFSFRSGVFPALIDVRYIVYYHLDFVSQRLWNPIADQTQSFFIDDSCANWNSPLAKVLEMIDDSRQMFISCLRPKASSSKQAGEVWVFPNTPDESLVTPGTDTITRLSDPVVDPIKGPYTFV</sequence>
<organism evidence="1 2">
    <name type="scientific">Plakobranchus ocellatus</name>
    <dbReference type="NCBI Taxonomy" id="259542"/>
    <lineage>
        <taxon>Eukaryota</taxon>
        <taxon>Metazoa</taxon>
        <taxon>Spiralia</taxon>
        <taxon>Lophotrochozoa</taxon>
        <taxon>Mollusca</taxon>
        <taxon>Gastropoda</taxon>
        <taxon>Heterobranchia</taxon>
        <taxon>Euthyneura</taxon>
        <taxon>Panpulmonata</taxon>
        <taxon>Sacoglossa</taxon>
        <taxon>Placobranchoidea</taxon>
        <taxon>Plakobranchidae</taxon>
        <taxon>Plakobranchus</taxon>
    </lineage>
</organism>
<dbReference type="Proteomes" id="UP000735302">
    <property type="component" value="Unassembled WGS sequence"/>
</dbReference>
<dbReference type="EMBL" id="BLXT01001714">
    <property type="protein sequence ID" value="GFN87531.1"/>
    <property type="molecule type" value="Genomic_DNA"/>
</dbReference>
<name>A0AAV3YZ98_9GAST</name>
<comment type="caution">
    <text evidence="1">The sequence shown here is derived from an EMBL/GenBank/DDBJ whole genome shotgun (WGS) entry which is preliminary data.</text>
</comment>
<reference evidence="1 2" key="1">
    <citation type="journal article" date="2021" name="Elife">
        <title>Chloroplast acquisition without the gene transfer in kleptoplastic sea slugs, Plakobranchus ocellatus.</title>
        <authorList>
            <person name="Maeda T."/>
            <person name="Takahashi S."/>
            <person name="Yoshida T."/>
            <person name="Shimamura S."/>
            <person name="Takaki Y."/>
            <person name="Nagai Y."/>
            <person name="Toyoda A."/>
            <person name="Suzuki Y."/>
            <person name="Arimoto A."/>
            <person name="Ishii H."/>
            <person name="Satoh N."/>
            <person name="Nishiyama T."/>
            <person name="Hasebe M."/>
            <person name="Maruyama T."/>
            <person name="Minagawa J."/>
            <person name="Obokata J."/>
            <person name="Shigenobu S."/>
        </authorList>
    </citation>
    <scope>NUCLEOTIDE SEQUENCE [LARGE SCALE GENOMIC DNA]</scope>
</reference>
<proteinExistence type="predicted"/>
<protein>
    <submittedName>
        <fullName evidence="1">Uncharacterized protein</fullName>
    </submittedName>
</protein>
<evidence type="ECO:0000313" key="1">
    <source>
        <dbReference type="EMBL" id="GFN87531.1"/>
    </source>
</evidence>
<evidence type="ECO:0000313" key="2">
    <source>
        <dbReference type="Proteomes" id="UP000735302"/>
    </source>
</evidence>
<gene>
    <name evidence="1" type="ORF">PoB_001403700</name>
</gene>
<keyword evidence="2" id="KW-1185">Reference proteome</keyword>
<accession>A0AAV3YZ98</accession>